<dbReference type="PANTHER" id="PTHR30363:SF44">
    <property type="entry name" value="AGA OPERON TRANSCRIPTIONAL REPRESSOR-RELATED"/>
    <property type="match status" value="1"/>
</dbReference>
<dbReference type="EMBL" id="FOGP01000004">
    <property type="protein sequence ID" value="SER54711.1"/>
    <property type="molecule type" value="Genomic_DNA"/>
</dbReference>
<evidence type="ECO:0000259" key="4">
    <source>
        <dbReference type="PROSITE" id="PS51000"/>
    </source>
</evidence>
<sequence length="291" mass="31621">MFRRERRQKILDIVRREGHVEVENLARLFGVGVDSIRKDLQDLAKAGKLIRVYGGATRLDDEKDARSSSHAKHAPHASTNAAHATDAQGDVSPDIDAQRLGQGSQANYLARLAVARRAYLEINPGDSVFLDVSRTNAILARLIAEGDKKVIVTTNMIDILRTLSNLPHVTALGTGGYLNVQLNGFVGSATVSLLEPLLFAKAFIGASGVDLDRAAVTSNNIDSGSVKERVIHNASYKFLLADEAKFKLRGAYRFASLSDFSAVITDAQDPEVLRKLQMLAIPTLRALPPLQ</sequence>
<dbReference type="SUPFAM" id="SSF46785">
    <property type="entry name" value="Winged helix' DNA-binding domain"/>
    <property type="match status" value="1"/>
</dbReference>
<protein>
    <submittedName>
        <fullName evidence="6">Transcriptional regulator, DeoR family</fullName>
    </submittedName>
</protein>
<dbReference type="PANTHER" id="PTHR30363">
    <property type="entry name" value="HTH-TYPE TRANSCRIPTIONAL REGULATOR SRLR-RELATED"/>
    <property type="match status" value="1"/>
</dbReference>
<dbReference type="Pfam" id="PF08220">
    <property type="entry name" value="HTH_DeoR"/>
    <property type="match status" value="1"/>
</dbReference>
<evidence type="ECO:0000313" key="8">
    <source>
        <dbReference type="Proteomes" id="UP000199135"/>
    </source>
</evidence>
<dbReference type="Gene3D" id="1.10.10.10">
    <property type="entry name" value="Winged helix-like DNA-binding domain superfamily/Winged helix DNA-binding domain"/>
    <property type="match status" value="1"/>
</dbReference>
<gene>
    <name evidence="6" type="ORF">SAMN05216446_1270</name>
    <name evidence="5" type="ORF">SAMN05216447_103147</name>
</gene>
<dbReference type="InterPro" id="IPR036388">
    <property type="entry name" value="WH-like_DNA-bd_sf"/>
</dbReference>
<accession>A0A1H9Q2N1</accession>
<dbReference type="PROSITE" id="PS51000">
    <property type="entry name" value="HTH_DEOR_2"/>
    <property type="match status" value="1"/>
</dbReference>
<dbReference type="InterPro" id="IPR014036">
    <property type="entry name" value="DeoR-like_C"/>
</dbReference>
<proteinExistence type="predicted"/>
<name>A0A1H9Q2N1_9ACTN</name>
<keyword evidence="8" id="KW-1185">Reference proteome</keyword>
<keyword evidence="1" id="KW-0805">Transcription regulation</keyword>
<reference evidence="7 8" key="2">
    <citation type="submission" date="2016-10" db="EMBL/GenBank/DDBJ databases">
        <authorList>
            <person name="Varghese N."/>
            <person name="Submissions S."/>
        </authorList>
    </citation>
    <scope>NUCLEOTIDE SEQUENCE [LARGE SCALE GENOMIC DNA]</scope>
    <source>
        <strain evidence="7">KHGC19</strain>
        <strain evidence="5 8">WCP15</strain>
    </source>
</reference>
<dbReference type="Proteomes" id="UP000199135">
    <property type="component" value="Unassembled WGS sequence"/>
</dbReference>
<dbReference type="InterPro" id="IPR037171">
    <property type="entry name" value="NagB/RpiA_transferase-like"/>
</dbReference>
<evidence type="ECO:0000256" key="2">
    <source>
        <dbReference type="ARBA" id="ARBA00023163"/>
    </source>
</evidence>
<feature type="domain" description="HTH deoR-type" evidence="4">
    <location>
        <begin position="3"/>
        <end position="58"/>
    </location>
</feature>
<dbReference type="SUPFAM" id="SSF100950">
    <property type="entry name" value="NagB/RpiA/CoA transferase-like"/>
    <property type="match status" value="1"/>
</dbReference>
<reference evidence="6" key="1">
    <citation type="submission" date="2016-10" db="EMBL/GenBank/DDBJ databases">
        <authorList>
            <person name="de Groot N.N."/>
        </authorList>
    </citation>
    <scope>NUCLEOTIDE SEQUENCE [LARGE SCALE GENOMIC DNA]</scope>
    <source>
        <strain evidence="6">KHGC19</strain>
    </source>
</reference>
<dbReference type="SMART" id="SM00420">
    <property type="entry name" value="HTH_DEOR"/>
    <property type="match status" value="1"/>
</dbReference>
<dbReference type="Proteomes" id="UP000199128">
    <property type="component" value="Unassembled WGS sequence"/>
</dbReference>
<evidence type="ECO:0000313" key="7">
    <source>
        <dbReference type="Proteomes" id="UP000199128"/>
    </source>
</evidence>
<dbReference type="InterPro" id="IPR001034">
    <property type="entry name" value="DeoR_HTH"/>
</dbReference>
<evidence type="ECO:0000313" key="6">
    <source>
        <dbReference type="EMBL" id="SER54711.1"/>
    </source>
</evidence>
<dbReference type="GO" id="GO:0003700">
    <property type="term" value="F:DNA-binding transcription factor activity"/>
    <property type="evidence" value="ECO:0007669"/>
    <property type="project" value="InterPro"/>
</dbReference>
<dbReference type="SMART" id="SM01134">
    <property type="entry name" value="DeoRC"/>
    <property type="match status" value="1"/>
</dbReference>
<dbReference type="Pfam" id="PF00455">
    <property type="entry name" value="DeoRC"/>
    <property type="match status" value="1"/>
</dbReference>
<feature type="region of interest" description="Disordered" evidence="3">
    <location>
        <begin position="61"/>
        <end position="96"/>
    </location>
</feature>
<dbReference type="InterPro" id="IPR050313">
    <property type="entry name" value="Carb_Metab_HTH_regulators"/>
</dbReference>
<evidence type="ECO:0000256" key="1">
    <source>
        <dbReference type="ARBA" id="ARBA00023015"/>
    </source>
</evidence>
<dbReference type="RefSeq" id="WP_078687270.1">
    <property type="nucleotide sequence ID" value="NZ_FNWT01000003.1"/>
</dbReference>
<dbReference type="InterPro" id="IPR036390">
    <property type="entry name" value="WH_DNA-bd_sf"/>
</dbReference>
<dbReference type="AlphaFoldDB" id="A0A1H9Q2N1"/>
<evidence type="ECO:0000256" key="3">
    <source>
        <dbReference type="SAM" id="MobiDB-lite"/>
    </source>
</evidence>
<evidence type="ECO:0000313" key="5">
    <source>
        <dbReference type="EMBL" id="SEH48669.1"/>
    </source>
</evidence>
<dbReference type="EMBL" id="FNWT01000003">
    <property type="protein sequence ID" value="SEH48669.1"/>
    <property type="molecule type" value="Genomic_DNA"/>
</dbReference>
<keyword evidence="2" id="KW-0804">Transcription</keyword>
<organism evidence="6 7">
    <name type="scientific">Parafannyhessea umbonata</name>
    <dbReference type="NCBI Taxonomy" id="604330"/>
    <lineage>
        <taxon>Bacteria</taxon>
        <taxon>Bacillati</taxon>
        <taxon>Actinomycetota</taxon>
        <taxon>Coriobacteriia</taxon>
        <taxon>Coriobacteriales</taxon>
        <taxon>Atopobiaceae</taxon>
        <taxon>Parafannyhessea</taxon>
    </lineage>
</organism>